<dbReference type="OrthoDB" id="25008at2"/>
<dbReference type="InterPro" id="IPR035986">
    <property type="entry name" value="PKD_dom_sf"/>
</dbReference>
<dbReference type="InterPro" id="IPR012854">
    <property type="entry name" value="Cu_amine_oxidase-like_N"/>
</dbReference>
<dbReference type="Gene3D" id="3.30.457.10">
    <property type="entry name" value="Copper amine oxidase-like, N-terminal domain"/>
    <property type="match status" value="1"/>
</dbReference>
<dbReference type="SUPFAM" id="SSF55383">
    <property type="entry name" value="Copper amine oxidase, domain N"/>
    <property type="match status" value="1"/>
</dbReference>
<dbReference type="RefSeq" id="WP_116191008.1">
    <property type="nucleotide sequence ID" value="NZ_QTTN01000028.1"/>
</dbReference>
<reference evidence="3 4" key="1">
    <citation type="submission" date="2018-08" db="EMBL/GenBank/DDBJ databases">
        <title>Genomic Encyclopedia of Type Strains, Phase III (KMG-III): the genomes of soil and plant-associated and newly described type strains.</title>
        <authorList>
            <person name="Whitman W."/>
        </authorList>
    </citation>
    <scope>NUCLEOTIDE SEQUENCE [LARGE SCALE GENOMIC DNA]</scope>
    <source>
        <strain evidence="3 4">CGMCC 1.10966</strain>
    </source>
</reference>
<dbReference type="AlphaFoldDB" id="A0A3D9R3R6"/>
<name>A0A3D9R3R6_9BACL</name>
<sequence length="657" mass="73239">MKFLKWLVVLSFLLTPFAYASESTAAAPDYSDKLTLTIGSTNMKHNSTFTKAAQPVTAINGVSFIPFASVAAQYGYKISYNAQTKESIAIGKQHSLKFKLNSTIANVDGNNVKLTGAPYVLNGSLMMPLRSWGKVTGSMVAVSGKTITLSWNAVVQPQKPSADFEVQPAEIYAGETTVNYIDRSYNPADAPFIDERWEGRRDVFEEPGRYIITRQVRDVNGYWSDPYSVTITVKAPNQPPAASFTTDKLTYRIGEDVQYIDLSTDDENSIIRRTWTGNDKVFFEPGEKQITLEVEDRHGLIHSVTKTITVTDEVLYTKDEYYRLFTPVGEKMPIDSGAMLKMTSLPYTFHSEEAQMVRSNSPETLLQEGIVYETQLSGQVRFLFHNVNQIGYPVKMYLLATNNNRSPVNISTGSIGTGGPDPYVENTAKMSTIRYLQSLILNPSPRWMTIKPGETKEVLPELSKTPMKMKDVLTTYADLYADQELQFKIVVVASNKNVFTELPYLTQMPRDGKHVRGTFYKSDRSIEMSDILGDTEEYIKLGDRTMDTYLDGIDDTTGALEYNVGNFGVLYKLSLPHVAPHTLIALNARGGYYTGAFMVNGQVVPVTKSSILKDNREAAVLYRTGDSEESVEIVFTLAAGSNLPLAMMFLPLPEKRS</sequence>
<dbReference type="EMBL" id="QTTN01000028">
    <property type="protein sequence ID" value="REE70664.1"/>
    <property type="molecule type" value="Genomic_DNA"/>
</dbReference>
<evidence type="ECO:0000256" key="1">
    <source>
        <dbReference type="SAM" id="SignalP"/>
    </source>
</evidence>
<accession>A0A3D9R3R6</accession>
<evidence type="ECO:0000313" key="3">
    <source>
        <dbReference type="EMBL" id="REE70664.1"/>
    </source>
</evidence>
<keyword evidence="4" id="KW-1185">Reference proteome</keyword>
<proteinExistence type="predicted"/>
<evidence type="ECO:0000313" key="4">
    <source>
        <dbReference type="Proteomes" id="UP000256304"/>
    </source>
</evidence>
<dbReference type="Proteomes" id="UP000256304">
    <property type="component" value="Unassembled WGS sequence"/>
</dbReference>
<feature type="chain" id="PRO_5017656121" evidence="1">
    <location>
        <begin position="21"/>
        <end position="657"/>
    </location>
</feature>
<keyword evidence="1" id="KW-0732">Signal</keyword>
<dbReference type="Pfam" id="PF07833">
    <property type="entry name" value="Cu_amine_oxidN1"/>
    <property type="match status" value="1"/>
</dbReference>
<feature type="signal peptide" evidence="1">
    <location>
        <begin position="1"/>
        <end position="20"/>
    </location>
</feature>
<dbReference type="InterPro" id="IPR013783">
    <property type="entry name" value="Ig-like_fold"/>
</dbReference>
<dbReference type="SUPFAM" id="SSF49299">
    <property type="entry name" value="PKD domain"/>
    <property type="match status" value="1"/>
</dbReference>
<dbReference type="Gene3D" id="2.60.40.10">
    <property type="entry name" value="Immunoglobulins"/>
    <property type="match status" value="1"/>
</dbReference>
<gene>
    <name evidence="3" type="ORF">A8990_12876</name>
</gene>
<protein>
    <submittedName>
        <fullName evidence="3">Copper amine oxidase-like protein</fullName>
    </submittedName>
</protein>
<evidence type="ECO:0000259" key="2">
    <source>
        <dbReference type="Pfam" id="PF07833"/>
    </source>
</evidence>
<comment type="caution">
    <text evidence="3">The sequence shown here is derived from an EMBL/GenBank/DDBJ whole genome shotgun (WGS) entry which is preliminary data.</text>
</comment>
<feature type="domain" description="Copper amine oxidase-like N-terminal" evidence="2">
    <location>
        <begin position="50"/>
        <end position="149"/>
    </location>
</feature>
<dbReference type="InterPro" id="IPR036582">
    <property type="entry name" value="Mao_N_sf"/>
</dbReference>
<organism evidence="3 4">
    <name type="scientific">Paenibacillus taihuensis</name>
    <dbReference type="NCBI Taxonomy" id="1156355"/>
    <lineage>
        <taxon>Bacteria</taxon>
        <taxon>Bacillati</taxon>
        <taxon>Bacillota</taxon>
        <taxon>Bacilli</taxon>
        <taxon>Bacillales</taxon>
        <taxon>Paenibacillaceae</taxon>
        <taxon>Paenibacillus</taxon>
    </lineage>
</organism>